<gene>
    <name evidence="2" type="ORF">OBE_08000</name>
</gene>
<name>K1SXE8_9ZZZZ</name>
<sequence>MYDVTRGLRKNGSFLLNTIWEGEELAKNLPNKVKKYF</sequence>
<proteinExistence type="predicted"/>
<organism evidence="2">
    <name type="scientific">human gut metagenome</name>
    <dbReference type="NCBI Taxonomy" id="408170"/>
    <lineage>
        <taxon>unclassified sequences</taxon>
        <taxon>metagenomes</taxon>
        <taxon>organismal metagenomes</taxon>
    </lineage>
</organism>
<feature type="non-terminal residue" evidence="2">
    <location>
        <position position="37"/>
    </location>
</feature>
<dbReference type="GO" id="GO:0016491">
    <property type="term" value="F:oxidoreductase activity"/>
    <property type="evidence" value="ECO:0007669"/>
    <property type="project" value="UniProtKB-KW"/>
</dbReference>
<dbReference type="SUPFAM" id="SSF53323">
    <property type="entry name" value="Pyruvate-ferredoxin oxidoreductase, PFOR, domain III"/>
    <property type="match status" value="1"/>
</dbReference>
<protein>
    <submittedName>
        <fullName evidence="2">Uncharacterized protein</fullName>
    </submittedName>
</protein>
<comment type="caution">
    <text evidence="2">The sequence shown here is derived from an EMBL/GenBank/DDBJ whole genome shotgun (WGS) entry which is preliminary data.</text>
</comment>
<evidence type="ECO:0000256" key="1">
    <source>
        <dbReference type="ARBA" id="ARBA00023002"/>
    </source>
</evidence>
<dbReference type="Gene3D" id="3.40.920.10">
    <property type="entry name" value="Pyruvate-ferredoxin oxidoreductase, PFOR, domain III"/>
    <property type="match status" value="1"/>
</dbReference>
<dbReference type="AlphaFoldDB" id="K1SXE8"/>
<reference evidence="2" key="1">
    <citation type="journal article" date="2013" name="Environ. Microbiol.">
        <title>Microbiota from the distal guts of lean and obese adolescents exhibit partial functional redundancy besides clear differences in community structure.</title>
        <authorList>
            <person name="Ferrer M."/>
            <person name="Ruiz A."/>
            <person name="Lanza F."/>
            <person name="Haange S.B."/>
            <person name="Oberbach A."/>
            <person name="Till H."/>
            <person name="Bargiela R."/>
            <person name="Campoy C."/>
            <person name="Segura M.T."/>
            <person name="Richter M."/>
            <person name="von Bergen M."/>
            <person name="Seifert J."/>
            <person name="Suarez A."/>
        </authorList>
    </citation>
    <scope>NUCLEOTIDE SEQUENCE</scope>
</reference>
<evidence type="ECO:0000313" key="2">
    <source>
        <dbReference type="EMBL" id="EKC62388.1"/>
    </source>
</evidence>
<dbReference type="InterPro" id="IPR002869">
    <property type="entry name" value="Pyrv_flavodox_OxRed_cen"/>
</dbReference>
<accession>K1SXE8</accession>
<keyword evidence="1" id="KW-0560">Oxidoreductase</keyword>
<dbReference type="EMBL" id="AJWZ01005506">
    <property type="protein sequence ID" value="EKC62388.1"/>
    <property type="molecule type" value="Genomic_DNA"/>
</dbReference>